<feature type="chain" id="PRO_5012842392" evidence="2">
    <location>
        <begin position="26"/>
        <end position="195"/>
    </location>
</feature>
<comment type="caution">
    <text evidence="3">The sequence shown here is derived from an EMBL/GenBank/DDBJ whole genome shotgun (WGS) entry which is preliminary data.</text>
</comment>
<feature type="transmembrane region" description="Helical" evidence="1">
    <location>
        <begin position="174"/>
        <end position="194"/>
    </location>
</feature>
<evidence type="ECO:0000313" key="3">
    <source>
        <dbReference type="EMBL" id="OMO71112.1"/>
    </source>
</evidence>
<reference evidence="4" key="1">
    <citation type="submission" date="2013-09" db="EMBL/GenBank/DDBJ databases">
        <title>Corchorus olitorius genome sequencing.</title>
        <authorList>
            <person name="Alam M."/>
            <person name="Haque M.S."/>
            <person name="Islam M.S."/>
            <person name="Emdad E.M."/>
            <person name="Islam M.M."/>
            <person name="Ahmed B."/>
            <person name="Halim A."/>
            <person name="Hossen Q.M.M."/>
            <person name="Hossain M.Z."/>
            <person name="Ahmed R."/>
            <person name="Khan M.M."/>
            <person name="Islam R."/>
            <person name="Rashid M.M."/>
            <person name="Khan S.A."/>
            <person name="Rahman M.S."/>
            <person name="Alam M."/>
            <person name="Yahiya A.S."/>
            <person name="Khan M.S."/>
            <person name="Azam M.S."/>
            <person name="Haque T."/>
            <person name="Lashkar M.Z.H."/>
            <person name="Akhand A.I."/>
            <person name="Morshed G."/>
            <person name="Roy S."/>
            <person name="Uddin K.S."/>
            <person name="Rabeya T."/>
            <person name="Hossain A.S."/>
            <person name="Chowdhury A."/>
            <person name="Snigdha A.R."/>
            <person name="Mortoza M.S."/>
            <person name="Matin S.A."/>
            <person name="Hoque S.M.E."/>
            <person name="Islam M.K."/>
            <person name="Roy D.K."/>
            <person name="Haider R."/>
            <person name="Moosa M.M."/>
            <person name="Elias S.M."/>
            <person name="Hasan A.M."/>
            <person name="Jahan S."/>
            <person name="Shafiuddin M."/>
            <person name="Mahmood N."/>
            <person name="Shommy N.S."/>
        </authorList>
    </citation>
    <scope>NUCLEOTIDE SEQUENCE [LARGE SCALE GENOMIC DNA]</scope>
    <source>
        <strain evidence="4">cv. O-4</strain>
    </source>
</reference>
<keyword evidence="2" id="KW-0732">Signal</keyword>
<evidence type="ECO:0000313" key="4">
    <source>
        <dbReference type="Proteomes" id="UP000187203"/>
    </source>
</evidence>
<name>A0A1R3HLG3_9ROSI</name>
<evidence type="ECO:0000256" key="1">
    <source>
        <dbReference type="SAM" id="Phobius"/>
    </source>
</evidence>
<gene>
    <name evidence="3" type="ORF">COLO4_28373</name>
</gene>
<keyword evidence="1" id="KW-0472">Membrane</keyword>
<feature type="transmembrane region" description="Helical" evidence="1">
    <location>
        <begin position="140"/>
        <end position="162"/>
    </location>
</feature>
<dbReference type="AlphaFoldDB" id="A0A1R3HLG3"/>
<feature type="transmembrane region" description="Helical" evidence="1">
    <location>
        <begin position="110"/>
        <end position="128"/>
    </location>
</feature>
<dbReference type="PANTHER" id="PTHR34741">
    <property type="entry name" value="IMAP FAMILY MEMBER 1, PUTATIVE-RELATED"/>
    <property type="match status" value="1"/>
</dbReference>
<evidence type="ECO:0000256" key="2">
    <source>
        <dbReference type="SAM" id="SignalP"/>
    </source>
</evidence>
<protein>
    <submittedName>
        <fullName evidence="3">Uncharacterized protein</fullName>
    </submittedName>
</protein>
<organism evidence="3 4">
    <name type="scientific">Corchorus olitorius</name>
    <dbReference type="NCBI Taxonomy" id="93759"/>
    <lineage>
        <taxon>Eukaryota</taxon>
        <taxon>Viridiplantae</taxon>
        <taxon>Streptophyta</taxon>
        <taxon>Embryophyta</taxon>
        <taxon>Tracheophyta</taxon>
        <taxon>Spermatophyta</taxon>
        <taxon>Magnoliopsida</taxon>
        <taxon>eudicotyledons</taxon>
        <taxon>Gunneridae</taxon>
        <taxon>Pentapetalae</taxon>
        <taxon>rosids</taxon>
        <taxon>malvids</taxon>
        <taxon>Malvales</taxon>
        <taxon>Malvaceae</taxon>
        <taxon>Grewioideae</taxon>
        <taxon>Apeibeae</taxon>
        <taxon>Corchorus</taxon>
    </lineage>
</organism>
<keyword evidence="4" id="KW-1185">Reference proteome</keyword>
<keyword evidence="1" id="KW-1133">Transmembrane helix</keyword>
<dbReference type="Proteomes" id="UP000187203">
    <property type="component" value="Unassembled WGS sequence"/>
</dbReference>
<dbReference type="PANTHER" id="PTHR34741:SF1">
    <property type="entry name" value="PGG DOMAIN-CONTAINING PROTEIN"/>
    <property type="match status" value="1"/>
</dbReference>
<proteinExistence type="predicted"/>
<dbReference type="EMBL" id="AWUE01019886">
    <property type="protein sequence ID" value="OMO71112.1"/>
    <property type="molecule type" value="Genomic_DNA"/>
</dbReference>
<feature type="signal peptide" evidence="2">
    <location>
        <begin position="1"/>
        <end position="25"/>
    </location>
</feature>
<accession>A0A1R3HLG3</accession>
<sequence>MGLLQEKFQAFWALISSFFLRLCPESPPQQASSPPPSHHIHLEISLESLPLPPDSLPPSSPHSPNIRLEISGRPSMSLPQALPQAAAASNVESELLNLLLVAQQHQQWQGAILGLCFNYAVTISLQFPKTNQSKELSAPFVGLSFLVLLIFCLLSVALFIRQYHARVSQVMEKVATLLVAAAFYYAIVVTTIHFH</sequence>
<keyword evidence="1" id="KW-0812">Transmembrane</keyword>